<evidence type="ECO:0000313" key="1">
    <source>
        <dbReference type="EMBL" id="CAA2620174.1"/>
    </source>
</evidence>
<sequence length="126" mass="14374">MDGGPPQPQQDDCGDAERARSMWRHLPLLVRASSKDSVEYILRRCGGTRATGLRLRRPCYRVYGNVPRDEIQKLFPEEVSIPRLKAMTWNMVDQTRNPAAMSPDTLQTMLKSMFCIRDQLYSAVSA</sequence>
<protein>
    <submittedName>
        <fullName evidence="1">Uncharacterized protein</fullName>
    </submittedName>
</protein>
<dbReference type="InterPro" id="IPR037360">
    <property type="entry name" value="COMMD9"/>
</dbReference>
<name>A0A7I8ISI7_SPIIN</name>
<organism evidence="1">
    <name type="scientific">Spirodela intermedia</name>
    <name type="common">Intermediate duckweed</name>
    <dbReference type="NCBI Taxonomy" id="51605"/>
    <lineage>
        <taxon>Eukaryota</taxon>
        <taxon>Viridiplantae</taxon>
        <taxon>Streptophyta</taxon>
        <taxon>Embryophyta</taxon>
        <taxon>Tracheophyta</taxon>
        <taxon>Spermatophyta</taxon>
        <taxon>Magnoliopsida</taxon>
        <taxon>Liliopsida</taxon>
        <taxon>Araceae</taxon>
        <taxon>Lemnoideae</taxon>
        <taxon>Spirodela</taxon>
    </lineage>
</organism>
<dbReference type="AlphaFoldDB" id="A0A7I8ISI7"/>
<proteinExistence type="predicted"/>
<gene>
    <name evidence="1" type="ORF">SI7747_05006343</name>
</gene>
<dbReference type="PANTHER" id="PTHR15663:SF4">
    <property type="entry name" value="COMM DOMAIN-CONTAINING PROTEIN 9"/>
    <property type="match status" value="1"/>
</dbReference>
<reference evidence="1 2" key="1">
    <citation type="submission" date="2019-12" db="EMBL/GenBank/DDBJ databases">
        <authorList>
            <person name="Scholz U."/>
            <person name="Mascher M."/>
            <person name="Fiebig A."/>
        </authorList>
    </citation>
    <scope>NUCLEOTIDE SEQUENCE</scope>
</reference>
<dbReference type="Proteomes" id="UP001189122">
    <property type="component" value="Unassembled WGS sequence"/>
</dbReference>
<evidence type="ECO:0000313" key="2">
    <source>
        <dbReference type="Proteomes" id="UP001189122"/>
    </source>
</evidence>
<dbReference type="PANTHER" id="PTHR15663">
    <property type="entry name" value="COMM DOMAIN-CONTAINING PROTEIN 9"/>
    <property type="match status" value="1"/>
</dbReference>
<dbReference type="EMBL" id="LR743592">
    <property type="protein sequence ID" value="CAA2620174.1"/>
    <property type="molecule type" value="Genomic_DNA"/>
</dbReference>
<dbReference type="EMBL" id="CACRZD030000005">
    <property type="protein sequence ID" value="CAA6659923.1"/>
    <property type="molecule type" value="Genomic_DNA"/>
</dbReference>
<keyword evidence="2" id="KW-1185">Reference proteome</keyword>
<accession>A0A7I8ISI7</accession>